<dbReference type="Pfam" id="PF10728">
    <property type="entry name" value="DUF2520"/>
    <property type="match status" value="1"/>
</dbReference>
<evidence type="ECO:0000313" key="2">
    <source>
        <dbReference type="EMBL" id="TWI11848.1"/>
    </source>
</evidence>
<reference evidence="2 3" key="1">
    <citation type="journal article" date="2015" name="Stand. Genomic Sci.">
        <title>Genomic Encyclopedia of Bacterial and Archaeal Type Strains, Phase III: the genomes of soil and plant-associated and newly described type strains.</title>
        <authorList>
            <person name="Whitman W.B."/>
            <person name="Woyke T."/>
            <person name="Klenk H.P."/>
            <person name="Zhou Y."/>
            <person name="Lilburn T.G."/>
            <person name="Beck B.J."/>
            <person name="De Vos P."/>
            <person name="Vandamme P."/>
            <person name="Eisen J.A."/>
            <person name="Garrity G."/>
            <person name="Hugenholtz P."/>
            <person name="Kyrpides N.C."/>
        </authorList>
    </citation>
    <scope>NUCLEOTIDE SEQUENCE [LARGE SCALE GENOMIC DNA]</scope>
    <source>
        <strain evidence="2 3">CGMCC 1.7270</strain>
    </source>
</reference>
<dbReference type="AlphaFoldDB" id="V6RVS1"/>
<dbReference type="SUPFAM" id="SSF51735">
    <property type="entry name" value="NAD(P)-binding Rossmann-fold domains"/>
    <property type="match status" value="1"/>
</dbReference>
<dbReference type="Gene3D" id="3.40.50.720">
    <property type="entry name" value="NAD(P)-binding Rossmann-like Domain"/>
    <property type="match status" value="1"/>
</dbReference>
<evidence type="ECO:0000259" key="1">
    <source>
        <dbReference type="Pfam" id="PF10728"/>
    </source>
</evidence>
<dbReference type="STRING" id="1341154.FCR2A7T_29120"/>
<organism evidence="2 3">
    <name type="scientific">Flavobacterium cauense R2A-7</name>
    <dbReference type="NCBI Taxonomy" id="1341154"/>
    <lineage>
        <taxon>Bacteria</taxon>
        <taxon>Pseudomonadati</taxon>
        <taxon>Bacteroidota</taxon>
        <taxon>Flavobacteriia</taxon>
        <taxon>Flavobacteriales</taxon>
        <taxon>Flavobacteriaceae</taxon>
        <taxon>Flavobacterium</taxon>
    </lineage>
</organism>
<sequence>MISINIIGSGNVAQHLISVFQQTETIVLQQVFSRKRENINHLVSDDTIVTHYSDLKPADITIISVTDDVIAEVSNQLPFENQLVVHTSGSVGLDALHAKNRKGVFYPLQTFSKSKSVNFREVPLCLETENESDYLVLETAAKSISDKVFKISSEQRQSLHVAAVFSCNFVNHLYQLGKEICDENQVPFEILLPLIQETADKIKTLSPMEAQTGPAKRNDQKTIEKHLSFLDDKNKKAIYQLLTQSIQKYNG</sequence>
<dbReference type="Proteomes" id="UP000319848">
    <property type="component" value="Unassembled WGS sequence"/>
</dbReference>
<dbReference type="Gene3D" id="1.10.1040.20">
    <property type="entry name" value="ProC-like, C-terminal domain"/>
    <property type="match status" value="1"/>
</dbReference>
<dbReference type="SUPFAM" id="SSF48179">
    <property type="entry name" value="6-phosphogluconate dehydrogenase C-terminal domain-like"/>
    <property type="match status" value="1"/>
</dbReference>
<dbReference type="InterPro" id="IPR008927">
    <property type="entry name" value="6-PGluconate_DH-like_C_sf"/>
</dbReference>
<dbReference type="RefSeq" id="WP_023571987.1">
    <property type="nucleotide sequence ID" value="NZ_AVBI01000024.1"/>
</dbReference>
<dbReference type="PANTHER" id="PTHR40459">
    <property type="entry name" value="CONSERVED HYPOTHETICAL ALANINE AND LEUCINE RICH PROTEIN"/>
    <property type="match status" value="1"/>
</dbReference>
<protein>
    <submittedName>
        <fullName evidence="2">Putative short-subunit dehydrogenase-like oxidoreductase (DUF2520 family)</fullName>
    </submittedName>
</protein>
<keyword evidence="3" id="KW-1185">Reference proteome</keyword>
<comment type="caution">
    <text evidence="2">The sequence shown here is derived from an EMBL/GenBank/DDBJ whole genome shotgun (WGS) entry which is preliminary data.</text>
</comment>
<dbReference type="OrthoDB" id="9810755at2"/>
<dbReference type="InterPro" id="IPR036291">
    <property type="entry name" value="NAD(P)-bd_dom_sf"/>
</dbReference>
<dbReference type="EMBL" id="VLKQ01000008">
    <property type="protein sequence ID" value="TWI11848.1"/>
    <property type="molecule type" value="Genomic_DNA"/>
</dbReference>
<gene>
    <name evidence="2" type="ORF">IP98_02019</name>
</gene>
<name>V6RVS1_9FLAO</name>
<accession>V6RVS1</accession>
<feature type="domain" description="DUF2520" evidence="1">
    <location>
        <begin position="122"/>
        <end position="246"/>
    </location>
</feature>
<proteinExistence type="predicted"/>
<dbReference type="PANTHER" id="PTHR40459:SF1">
    <property type="entry name" value="CONSERVED HYPOTHETICAL ALANINE AND LEUCINE RICH PROTEIN"/>
    <property type="match status" value="1"/>
</dbReference>
<dbReference type="InterPro" id="IPR018931">
    <property type="entry name" value="DUF2520"/>
</dbReference>
<evidence type="ECO:0000313" key="3">
    <source>
        <dbReference type="Proteomes" id="UP000319848"/>
    </source>
</evidence>
<dbReference type="InterPro" id="IPR037108">
    <property type="entry name" value="TM1727-like_C_sf"/>
</dbReference>